<evidence type="ECO:0008006" key="12">
    <source>
        <dbReference type="Google" id="ProtNLM"/>
    </source>
</evidence>
<comment type="similarity">
    <text evidence="2 9">Belongs to the mitochondrial carrier (TC 2.A.29) family.</text>
</comment>
<dbReference type="SUPFAM" id="SSF103506">
    <property type="entry name" value="Mitochondrial carrier"/>
    <property type="match status" value="1"/>
</dbReference>
<evidence type="ECO:0000256" key="1">
    <source>
        <dbReference type="ARBA" id="ARBA00004141"/>
    </source>
</evidence>
<accession>A0A7S0T6S0</accession>
<evidence type="ECO:0000256" key="7">
    <source>
        <dbReference type="ARBA" id="ARBA00023136"/>
    </source>
</evidence>
<dbReference type="Pfam" id="PF00153">
    <property type="entry name" value="Mito_carr"/>
    <property type="match status" value="2"/>
</dbReference>
<evidence type="ECO:0000256" key="6">
    <source>
        <dbReference type="ARBA" id="ARBA00022989"/>
    </source>
</evidence>
<evidence type="ECO:0000256" key="10">
    <source>
        <dbReference type="SAM" id="Phobius"/>
    </source>
</evidence>
<dbReference type="PROSITE" id="PS50920">
    <property type="entry name" value="SOLCAR"/>
    <property type="match status" value="2"/>
</dbReference>
<dbReference type="AlphaFoldDB" id="A0A7S0T6S0"/>
<comment type="subcellular location">
    <subcellularLocation>
        <location evidence="1">Membrane</location>
        <topology evidence="1">Multi-pass membrane protein</topology>
    </subcellularLocation>
</comment>
<dbReference type="Gene3D" id="1.50.40.10">
    <property type="entry name" value="Mitochondrial carrier domain"/>
    <property type="match status" value="2"/>
</dbReference>
<gene>
    <name evidence="11" type="ORF">EMAD1354_LOCUS3012</name>
</gene>
<evidence type="ECO:0000256" key="5">
    <source>
        <dbReference type="ARBA" id="ARBA00022737"/>
    </source>
</evidence>
<evidence type="ECO:0000313" key="11">
    <source>
        <dbReference type="EMBL" id="CAD8726931.1"/>
    </source>
</evidence>
<keyword evidence="7 8" id="KW-0472">Membrane</keyword>
<feature type="transmembrane region" description="Helical" evidence="10">
    <location>
        <begin position="172"/>
        <end position="192"/>
    </location>
</feature>
<feature type="repeat" description="Solcar" evidence="8">
    <location>
        <begin position="267"/>
        <end position="351"/>
    </location>
</feature>
<reference evidence="11" key="1">
    <citation type="submission" date="2021-01" db="EMBL/GenBank/DDBJ databases">
        <authorList>
            <person name="Corre E."/>
            <person name="Pelletier E."/>
            <person name="Niang G."/>
            <person name="Scheremetjew M."/>
            <person name="Finn R."/>
            <person name="Kale V."/>
            <person name="Holt S."/>
            <person name="Cochrane G."/>
            <person name="Meng A."/>
            <person name="Brown T."/>
            <person name="Cohen L."/>
        </authorList>
    </citation>
    <scope>NUCLEOTIDE SEQUENCE</scope>
    <source>
        <strain evidence="11">CCMP3276</strain>
    </source>
</reference>
<feature type="transmembrane region" description="Helical" evidence="10">
    <location>
        <begin position="135"/>
        <end position="160"/>
    </location>
</feature>
<dbReference type="InterPro" id="IPR023395">
    <property type="entry name" value="MCP_dom_sf"/>
</dbReference>
<keyword evidence="3 9" id="KW-0813">Transport</keyword>
<evidence type="ECO:0000256" key="9">
    <source>
        <dbReference type="RuleBase" id="RU000488"/>
    </source>
</evidence>
<organism evidence="11">
    <name type="scientific">Erythrolobus madagascarensis</name>
    <dbReference type="NCBI Taxonomy" id="708628"/>
    <lineage>
        <taxon>Eukaryota</taxon>
        <taxon>Rhodophyta</taxon>
        <taxon>Bangiophyceae</taxon>
        <taxon>Porphyridiales</taxon>
        <taxon>Porphyridiaceae</taxon>
        <taxon>Erythrolobus</taxon>
    </lineage>
</organism>
<evidence type="ECO:0000256" key="8">
    <source>
        <dbReference type="PROSITE-ProRule" id="PRU00282"/>
    </source>
</evidence>
<feature type="repeat" description="Solcar" evidence="8">
    <location>
        <begin position="173"/>
        <end position="257"/>
    </location>
</feature>
<keyword evidence="5" id="KW-0677">Repeat</keyword>
<sequence length="359" mass="39023">MIVRSRGRCVRTGMVVFVTPPGHAQLSAVSVMLGSVLLCDGYNRRRKKACLYHTATGTAVETVRRGDLVQSVGELWIKWVQRAQLAVKGALANMMAESLVALVLYPLDTVKLRCQLRLPQVIQPHRKALAMVAQLYSGVCNAAITAAPVAGVFAAVYHATKRKLQEIAPHEHLRFACAIVAGAVGTAVSSLVDTPFKLTRELVQCGACASTKAAWQGLFSSGMSGHRYLFKAFRADLLSSLPFDALEFATYEQLRALACNARRGKEPTDFELLCIGMLTGALVGAATSPLSVLRARMTAQPLRYVSMRQSAQLIFVEEGLHGFFSGVRASVFREAVNSGAFFAALETFNSVLERRELRS</sequence>
<protein>
    <recommendedName>
        <fullName evidence="12">Mitochondrial carrier protein</fullName>
    </recommendedName>
</protein>
<dbReference type="InterPro" id="IPR018108">
    <property type="entry name" value="MCP_transmembrane"/>
</dbReference>
<dbReference type="PANTHER" id="PTHR45667">
    <property type="entry name" value="S-ADENOSYLMETHIONINE MITOCHONDRIAL CARRIER PROTEIN"/>
    <property type="match status" value="1"/>
</dbReference>
<keyword evidence="4 8" id="KW-0812">Transmembrane</keyword>
<evidence type="ECO:0000256" key="2">
    <source>
        <dbReference type="ARBA" id="ARBA00006375"/>
    </source>
</evidence>
<feature type="transmembrane region" description="Helical" evidence="10">
    <location>
        <begin position="270"/>
        <end position="293"/>
    </location>
</feature>
<proteinExistence type="inferred from homology"/>
<dbReference type="EMBL" id="HBFE01004691">
    <property type="protein sequence ID" value="CAD8726931.1"/>
    <property type="molecule type" value="Transcribed_RNA"/>
</dbReference>
<dbReference type="GO" id="GO:0016020">
    <property type="term" value="C:membrane"/>
    <property type="evidence" value="ECO:0007669"/>
    <property type="project" value="UniProtKB-SubCell"/>
</dbReference>
<evidence type="ECO:0000256" key="4">
    <source>
        <dbReference type="ARBA" id="ARBA00022692"/>
    </source>
</evidence>
<keyword evidence="6 10" id="KW-1133">Transmembrane helix</keyword>
<name>A0A7S0T6S0_9RHOD</name>
<evidence type="ECO:0000256" key="3">
    <source>
        <dbReference type="ARBA" id="ARBA00022448"/>
    </source>
</evidence>